<dbReference type="EMBL" id="CP136892">
    <property type="protein sequence ID" value="WOL00772.1"/>
    <property type="molecule type" value="Genomic_DNA"/>
</dbReference>
<reference evidence="2 3" key="1">
    <citation type="submission" date="2023-10" db="EMBL/GenBank/DDBJ databases">
        <title>Chromosome-scale genome assembly provides insights into flower coloration mechanisms of Canna indica.</title>
        <authorList>
            <person name="Li C."/>
        </authorList>
    </citation>
    <scope>NUCLEOTIDE SEQUENCE [LARGE SCALE GENOMIC DNA]</scope>
    <source>
        <tissue evidence="2">Flower</tissue>
    </source>
</reference>
<dbReference type="Proteomes" id="UP001327560">
    <property type="component" value="Chromosome 3"/>
</dbReference>
<evidence type="ECO:0000256" key="1">
    <source>
        <dbReference type="SAM" id="MobiDB-lite"/>
    </source>
</evidence>
<evidence type="ECO:0000313" key="3">
    <source>
        <dbReference type="Proteomes" id="UP001327560"/>
    </source>
</evidence>
<gene>
    <name evidence="2" type="ORF">Cni_G09485</name>
</gene>
<sequence>MLQKRAERNGIQFRKGEVADKEKEKRERGRSDDEIGRELPPELPRQTWSIMPVATPSGKGSSRRGCRQFHEEEAEMDHGKHISGAFLSINLFEIGHGRLEIEHEVIAGGRARSVKDRA</sequence>
<keyword evidence="3" id="KW-1185">Reference proteome</keyword>
<protein>
    <submittedName>
        <fullName evidence="2">Uncharacterized protein</fullName>
    </submittedName>
</protein>
<organism evidence="2 3">
    <name type="scientific">Canna indica</name>
    <name type="common">Indian-shot</name>
    <dbReference type="NCBI Taxonomy" id="4628"/>
    <lineage>
        <taxon>Eukaryota</taxon>
        <taxon>Viridiplantae</taxon>
        <taxon>Streptophyta</taxon>
        <taxon>Embryophyta</taxon>
        <taxon>Tracheophyta</taxon>
        <taxon>Spermatophyta</taxon>
        <taxon>Magnoliopsida</taxon>
        <taxon>Liliopsida</taxon>
        <taxon>Zingiberales</taxon>
        <taxon>Cannaceae</taxon>
        <taxon>Canna</taxon>
    </lineage>
</organism>
<name>A0AAQ3K2L0_9LILI</name>
<feature type="compositionally biased region" description="Basic and acidic residues" evidence="1">
    <location>
        <begin position="1"/>
        <end position="40"/>
    </location>
</feature>
<dbReference type="AlphaFoldDB" id="A0AAQ3K2L0"/>
<proteinExistence type="predicted"/>
<feature type="region of interest" description="Disordered" evidence="1">
    <location>
        <begin position="1"/>
        <end position="66"/>
    </location>
</feature>
<evidence type="ECO:0000313" key="2">
    <source>
        <dbReference type="EMBL" id="WOL00772.1"/>
    </source>
</evidence>
<accession>A0AAQ3K2L0</accession>